<reference evidence="1 2" key="1">
    <citation type="submission" date="2015-01" db="EMBL/GenBank/DDBJ databases">
        <title>Genome sequence of Anoxybacillus ayderensis strain AB04.</title>
        <authorList>
            <person name="Belduz A.O."/>
            <person name="Canakci S."/>
            <person name="Chan K.-G."/>
            <person name="Kahar U.M."/>
            <person name="Yaakob A.S."/>
            <person name="Chan C.S."/>
            <person name="Goh K.M."/>
        </authorList>
    </citation>
    <scope>NUCLEOTIDE SEQUENCE [LARGE SCALE GENOMIC DNA]</scope>
    <source>
        <strain evidence="1 2">AB04</strain>
    </source>
</reference>
<dbReference type="Pfam" id="PF17313">
    <property type="entry name" value="DUF5359"/>
    <property type="match status" value="1"/>
</dbReference>
<comment type="caution">
    <text evidence="1">The sequence shown here is derived from an EMBL/GenBank/DDBJ whole genome shotgun (WGS) entry which is preliminary data.</text>
</comment>
<evidence type="ECO:0008006" key="3">
    <source>
        <dbReference type="Google" id="ProtNLM"/>
    </source>
</evidence>
<organism evidence="1 2">
    <name type="scientific">Anoxybacillus ayderensis</name>
    <dbReference type="NCBI Taxonomy" id="265546"/>
    <lineage>
        <taxon>Bacteria</taxon>
        <taxon>Bacillati</taxon>
        <taxon>Bacillota</taxon>
        <taxon>Bacilli</taxon>
        <taxon>Bacillales</taxon>
        <taxon>Anoxybacillaceae</taxon>
        <taxon>Anoxybacillus</taxon>
    </lineage>
</organism>
<dbReference type="RefSeq" id="WP_042535542.1">
    <property type="nucleotide sequence ID" value="NZ_JXTG01000010.1"/>
</dbReference>
<dbReference type="AlphaFoldDB" id="A0A0D0GYH0"/>
<proteinExistence type="predicted"/>
<evidence type="ECO:0000313" key="2">
    <source>
        <dbReference type="Proteomes" id="UP000032047"/>
    </source>
</evidence>
<gene>
    <name evidence="1" type="ORF">JV16_01956</name>
</gene>
<keyword evidence="2" id="KW-1185">Reference proteome</keyword>
<accession>A0A0D0GYH0</accession>
<dbReference type="EMBL" id="JXTG01000010">
    <property type="protein sequence ID" value="KIP20856.1"/>
    <property type="molecule type" value="Genomic_DNA"/>
</dbReference>
<sequence length="59" mass="6885">MKTVERMLWKLAIIQFIFLFIAQLIVSHSSIAPYIVKVIHYEGVMKNSATKTVETFDQR</sequence>
<dbReference type="PATRIC" id="fig|265546.4.peg.1958"/>
<name>A0A0D0GYH0_9BACL</name>
<evidence type="ECO:0000313" key="1">
    <source>
        <dbReference type="EMBL" id="KIP20856.1"/>
    </source>
</evidence>
<protein>
    <recommendedName>
        <fullName evidence="3">YpfB family protein</fullName>
    </recommendedName>
</protein>
<dbReference type="Proteomes" id="UP000032047">
    <property type="component" value="Unassembled WGS sequence"/>
</dbReference>
<dbReference type="InterPro" id="IPR035281">
    <property type="entry name" value="DUF5359"/>
</dbReference>